<evidence type="ECO:0000256" key="1">
    <source>
        <dbReference type="SAM" id="MobiDB-lite"/>
    </source>
</evidence>
<dbReference type="EMBL" id="JAMZMM010000156">
    <property type="protein sequence ID" value="MCP2729948.1"/>
    <property type="molecule type" value="Genomic_DNA"/>
</dbReference>
<feature type="compositionally biased region" description="Basic and acidic residues" evidence="1">
    <location>
        <begin position="45"/>
        <end position="55"/>
    </location>
</feature>
<sequence length="283" mass="30444">MTQFNSSKNSSQSGKNLFGLMFIIALALHAGVLMIPTGDGGKTSESAEKEDKKSTVEPSASPQANPAKSPESSAKEDTKKSKVEADSKKAEVATDTEKTEAKPPVSPSAEADSDEIPEDNSKSDATESDDKETPANKTTTESTTSDNTVVKDLRDRIRTKLLASENSDSVVVDKFINNLPVAEVAKDNVPYFFEGEALKEGIRGSVGIAETDVKIAYAQYIEPILNKQLGFEIEEISDGYGGEKLYKAQDAKGVELYLSLVGVGTPNPTQTFVVIWEKDPTIQ</sequence>
<organism evidence="2 3">
    <name type="scientific">Limnofasciculus baicalensis BBK-W-15</name>
    <dbReference type="NCBI Taxonomy" id="2699891"/>
    <lineage>
        <taxon>Bacteria</taxon>
        <taxon>Bacillati</taxon>
        <taxon>Cyanobacteriota</taxon>
        <taxon>Cyanophyceae</taxon>
        <taxon>Coleofasciculales</taxon>
        <taxon>Coleofasciculaceae</taxon>
        <taxon>Limnofasciculus</taxon>
        <taxon>Limnofasciculus baicalensis</taxon>
    </lineage>
</organism>
<dbReference type="RefSeq" id="WP_254012721.1">
    <property type="nucleotide sequence ID" value="NZ_JAMZMM010000156.1"/>
</dbReference>
<evidence type="ECO:0000313" key="3">
    <source>
        <dbReference type="Proteomes" id="UP001204953"/>
    </source>
</evidence>
<reference evidence="2" key="1">
    <citation type="submission" date="2022-06" db="EMBL/GenBank/DDBJ databases">
        <title>New cyanobacteria of genus Symplocastrum in benthos of Lake Baikal.</title>
        <authorList>
            <person name="Sorokovikova E."/>
            <person name="Tikhonova I."/>
            <person name="Krasnopeev A."/>
            <person name="Evseev P."/>
            <person name="Gladkikh A."/>
            <person name="Belykh O."/>
        </authorList>
    </citation>
    <scope>NUCLEOTIDE SEQUENCE</scope>
    <source>
        <strain evidence="2">BBK-W-15</strain>
    </source>
</reference>
<feature type="compositionally biased region" description="Basic and acidic residues" evidence="1">
    <location>
        <begin position="73"/>
        <end position="101"/>
    </location>
</feature>
<dbReference type="AlphaFoldDB" id="A0AAE3GUE0"/>
<feature type="region of interest" description="Disordered" evidence="1">
    <location>
        <begin position="37"/>
        <end position="147"/>
    </location>
</feature>
<evidence type="ECO:0000313" key="2">
    <source>
        <dbReference type="EMBL" id="MCP2729948.1"/>
    </source>
</evidence>
<gene>
    <name evidence="2" type="ORF">NJ959_16055</name>
</gene>
<feature type="compositionally biased region" description="Polar residues" evidence="1">
    <location>
        <begin position="56"/>
        <end position="72"/>
    </location>
</feature>
<feature type="compositionally biased region" description="Low complexity" evidence="1">
    <location>
        <begin position="135"/>
        <end position="147"/>
    </location>
</feature>
<protein>
    <submittedName>
        <fullName evidence="2">Uncharacterized protein</fullName>
    </submittedName>
</protein>
<accession>A0AAE3GUE0</accession>
<name>A0AAE3GUE0_9CYAN</name>
<keyword evidence="3" id="KW-1185">Reference proteome</keyword>
<comment type="caution">
    <text evidence="2">The sequence shown here is derived from an EMBL/GenBank/DDBJ whole genome shotgun (WGS) entry which is preliminary data.</text>
</comment>
<proteinExistence type="predicted"/>
<dbReference type="Proteomes" id="UP001204953">
    <property type="component" value="Unassembled WGS sequence"/>
</dbReference>